<dbReference type="EMBL" id="JBDFQZ010000005">
    <property type="protein sequence ID" value="KAK9724998.1"/>
    <property type="molecule type" value="Genomic_DNA"/>
</dbReference>
<dbReference type="Gene3D" id="1.10.238.10">
    <property type="entry name" value="EF-hand"/>
    <property type="match status" value="2"/>
</dbReference>
<dbReference type="AlphaFoldDB" id="A0AAW1KWZ5"/>
<comment type="caution">
    <text evidence="4">The sequence shown here is derived from an EMBL/GenBank/DDBJ whole genome shotgun (WGS) entry which is preliminary data.</text>
</comment>
<dbReference type="InterPro" id="IPR018247">
    <property type="entry name" value="EF_Hand_1_Ca_BS"/>
</dbReference>
<protein>
    <recommendedName>
        <fullName evidence="3">EF-hand domain-containing protein</fullName>
    </recommendedName>
</protein>
<keyword evidence="1" id="KW-0677">Repeat</keyword>
<keyword evidence="2" id="KW-0106">Calcium</keyword>
<dbReference type="CDD" id="cd00051">
    <property type="entry name" value="EFh"/>
    <property type="match status" value="1"/>
</dbReference>
<reference evidence="4" key="1">
    <citation type="submission" date="2024-03" db="EMBL/GenBank/DDBJ databases">
        <title>WGS assembly of Saponaria officinalis var. Norfolk2.</title>
        <authorList>
            <person name="Jenkins J."/>
            <person name="Shu S."/>
            <person name="Grimwood J."/>
            <person name="Barry K."/>
            <person name="Goodstein D."/>
            <person name="Schmutz J."/>
            <person name="Leebens-Mack J."/>
            <person name="Osbourn A."/>
        </authorList>
    </citation>
    <scope>NUCLEOTIDE SEQUENCE [LARGE SCALE GENOMIC DNA]</scope>
    <source>
        <strain evidence="4">JIC</strain>
    </source>
</reference>
<dbReference type="InterPro" id="IPR011992">
    <property type="entry name" value="EF-hand-dom_pair"/>
</dbReference>
<name>A0AAW1KWZ5_SAPOF</name>
<dbReference type="InterPro" id="IPR050145">
    <property type="entry name" value="Centrin_CML-like"/>
</dbReference>
<gene>
    <name evidence="4" type="ORF">RND81_05G114300</name>
</gene>
<dbReference type="InterPro" id="IPR002048">
    <property type="entry name" value="EF_hand_dom"/>
</dbReference>
<dbReference type="GO" id="GO:0043226">
    <property type="term" value="C:organelle"/>
    <property type="evidence" value="ECO:0007669"/>
    <property type="project" value="UniProtKB-ARBA"/>
</dbReference>
<dbReference type="SUPFAM" id="SSF47473">
    <property type="entry name" value="EF-hand"/>
    <property type="match status" value="1"/>
</dbReference>
<dbReference type="GO" id="GO:0005509">
    <property type="term" value="F:calcium ion binding"/>
    <property type="evidence" value="ECO:0007669"/>
    <property type="project" value="InterPro"/>
</dbReference>
<evidence type="ECO:0000256" key="1">
    <source>
        <dbReference type="ARBA" id="ARBA00022737"/>
    </source>
</evidence>
<evidence type="ECO:0000256" key="2">
    <source>
        <dbReference type="ARBA" id="ARBA00022837"/>
    </source>
</evidence>
<accession>A0AAW1KWZ5</accession>
<dbReference type="PANTHER" id="PTHR23050">
    <property type="entry name" value="CALCIUM BINDING PROTEIN"/>
    <property type="match status" value="1"/>
</dbReference>
<dbReference type="Pfam" id="PF13405">
    <property type="entry name" value="EF-hand_6"/>
    <property type="match status" value="1"/>
</dbReference>
<dbReference type="SMART" id="SM00054">
    <property type="entry name" value="EFh"/>
    <property type="match status" value="3"/>
</dbReference>
<evidence type="ECO:0000313" key="4">
    <source>
        <dbReference type="EMBL" id="KAK9724998.1"/>
    </source>
</evidence>
<dbReference type="PROSITE" id="PS00018">
    <property type="entry name" value="EF_HAND_1"/>
    <property type="match status" value="3"/>
</dbReference>
<proteinExistence type="predicted"/>
<dbReference type="FunFam" id="1.10.238.10:FF:000178">
    <property type="entry name" value="Calmodulin-2 A"/>
    <property type="match status" value="1"/>
</dbReference>
<feature type="domain" description="EF-hand" evidence="3">
    <location>
        <begin position="55"/>
        <end position="90"/>
    </location>
</feature>
<feature type="domain" description="EF-hand" evidence="3">
    <location>
        <begin position="96"/>
        <end position="131"/>
    </location>
</feature>
<sequence>MCPTGTTLNPTQFSGDATSDFRQAFAVMDVDHDGKISGDDLRSFYATVSSSGDGGEDDMITAMINVADENKDGFVQYDEFRGVLYKADVKNRGEEINCGVMEEVFKVIDNDGDGKLGFDDLRNYLKLIGVNVVGDDEINAMIKLGGGDVCDGVSFDGFLNILALHDF</sequence>
<evidence type="ECO:0000313" key="5">
    <source>
        <dbReference type="Proteomes" id="UP001443914"/>
    </source>
</evidence>
<dbReference type="Proteomes" id="UP001443914">
    <property type="component" value="Unassembled WGS sequence"/>
</dbReference>
<keyword evidence="5" id="KW-1185">Reference proteome</keyword>
<organism evidence="4 5">
    <name type="scientific">Saponaria officinalis</name>
    <name type="common">Common soapwort</name>
    <name type="synonym">Lychnis saponaria</name>
    <dbReference type="NCBI Taxonomy" id="3572"/>
    <lineage>
        <taxon>Eukaryota</taxon>
        <taxon>Viridiplantae</taxon>
        <taxon>Streptophyta</taxon>
        <taxon>Embryophyta</taxon>
        <taxon>Tracheophyta</taxon>
        <taxon>Spermatophyta</taxon>
        <taxon>Magnoliopsida</taxon>
        <taxon>eudicotyledons</taxon>
        <taxon>Gunneridae</taxon>
        <taxon>Pentapetalae</taxon>
        <taxon>Caryophyllales</taxon>
        <taxon>Caryophyllaceae</taxon>
        <taxon>Caryophylleae</taxon>
        <taxon>Saponaria</taxon>
    </lineage>
</organism>
<evidence type="ECO:0000259" key="3">
    <source>
        <dbReference type="PROSITE" id="PS50222"/>
    </source>
</evidence>
<dbReference type="Pfam" id="PF13499">
    <property type="entry name" value="EF-hand_7"/>
    <property type="match status" value="1"/>
</dbReference>
<dbReference type="PROSITE" id="PS50222">
    <property type="entry name" value="EF_HAND_2"/>
    <property type="match status" value="3"/>
</dbReference>
<feature type="domain" description="EF-hand" evidence="3">
    <location>
        <begin position="16"/>
        <end position="51"/>
    </location>
</feature>